<dbReference type="Gene3D" id="3.40.50.300">
    <property type="entry name" value="P-loop containing nucleotide triphosphate hydrolases"/>
    <property type="match status" value="2"/>
</dbReference>
<evidence type="ECO:0000259" key="11">
    <source>
        <dbReference type="PROSITE" id="PS50929"/>
    </source>
</evidence>
<feature type="transmembrane region" description="Helical" evidence="9">
    <location>
        <begin position="406"/>
        <end position="428"/>
    </location>
</feature>
<dbReference type="InterPro" id="IPR056227">
    <property type="entry name" value="TMD0_ABC"/>
</dbReference>
<dbReference type="Gene3D" id="1.20.1560.10">
    <property type="entry name" value="ABC transporter type 1, transmembrane domain"/>
    <property type="match status" value="2"/>
</dbReference>
<dbReference type="GO" id="GO:0005524">
    <property type="term" value="F:ATP binding"/>
    <property type="evidence" value="ECO:0007669"/>
    <property type="project" value="UniProtKB-KW"/>
</dbReference>
<dbReference type="InterPro" id="IPR003593">
    <property type="entry name" value="AAA+_ATPase"/>
</dbReference>
<feature type="domain" description="ABC transmembrane type-1" evidence="11">
    <location>
        <begin position="278"/>
        <end position="555"/>
    </location>
</feature>
<evidence type="ECO:0000313" key="13">
    <source>
        <dbReference type="Proteomes" id="UP000531561"/>
    </source>
</evidence>
<dbReference type="Pfam" id="PF00005">
    <property type="entry name" value="ABC_tran"/>
    <property type="match status" value="2"/>
</dbReference>
<evidence type="ECO:0000313" key="12">
    <source>
        <dbReference type="EMBL" id="KAF5877552.1"/>
    </source>
</evidence>
<feature type="transmembrane region" description="Helical" evidence="9">
    <location>
        <begin position="948"/>
        <end position="973"/>
    </location>
</feature>
<evidence type="ECO:0000256" key="8">
    <source>
        <dbReference type="SAM" id="MobiDB-lite"/>
    </source>
</evidence>
<feature type="transmembrane region" description="Helical" evidence="9">
    <location>
        <begin position="130"/>
        <end position="152"/>
    </location>
</feature>
<dbReference type="InterPro" id="IPR027417">
    <property type="entry name" value="P-loop_NTPase"/>
</dbReference>
<feature type="transmembrane region" description="Helical" evidence="9">
    <location>
        <begin position="73"/>
        <end position="92"/>
    </location>
</feature>
<keyword evidence="6 9" id="KW-1133">Transmembrane helix</keyword>
<feature type="domain" description="ABC transmembrane type-1" evidence="11">
    <location>
        <begin position="905"/>
        <end position="1189"/>
    </location>
</feature>
<dbReference type="InterPro" id="IPR050173">
    <property type="entry name" value="ABC_transporter_C-like"/>
</dbReference>
<feature type="transmembrane region" description="Helical" evidence="9">
    <location>
        <begin position="1020"/>
        <end position="1041"/>
    </location>
</feature>
<dbReference type="InterPro" id="IPR003439">
    <property type="entry name" value="ABC_transporter-like_ATP-bd"/>
</dbReference>
<evidence type="ECO:0000256" key="1">
    <source>
        <dbReference type="ARBA" id="ARBA00004141"/>
    </source>
</evidence>
<gene>
    <name evidence="12" type="ORF">Bfra_001919</name>
</gene>
<feature type="transmembrane region" description="Helical" evidence="9">
    <location>
        <begin position="35"/>
        <end position="53"/>
    </location>
</feature>
<feature type="transmembrane region" description="Helical" evidence="9">
    <location>
        <begin position="905"/>
        <end position="928"/>
    </location>
</feature>
<dbReference type="FunFam" id="1.20.1560.10:FF:000066">
    <property type="entry name" value="ABC multidrug transporter (Eurofung)"/>
    <property type="match status" value="1"/>
</dbReference>
<dbReference type="FunFam" id="1.20.1560.10:FF:000055">
    <property type="entry name" value="ABC multidrug transporter (Eurofung)"/>
    <property type="match status" value="1"/>
</dbReference>
<accession>A0A8H6B1V3</accession>
<comment type="subcellular location">
    <subcellularLocation>
        <location evidence="1">Membrane</location>
        <topology evidence="1">Multi-pass membrane protein</topology>
    </subcellularLocation>
</comment>
<feature type="transmembrane region" description="Helical" evidence="9">
    <location>
        <begin position="1047"/>
        <end position="1067"/>
    </location>
</feature>
<dbReference type="FunFam" id="3.40.50.300:FF:000163">
    <property type="entry name" value="Multidrug resistance-associated protein member 4"/>
    <property type="match status" value="1"/>
</dbReference>
<keyword evidence="5" id="KW-0067">ATP-binding</keyword>
<feature type="region of interest" description="Disordered" evidence="8">
    <location>
        <begin position="570"/>
        <end position="593"/>
    </location>
</feature>
<sequence length="1472" mass="161769">MNASSVCVADADALFGPQVDPCRRQFDFTLLFEQSVFTVGPSAIFIVLLSLRIPKLYREKRKTLPNSLWGSKLIVISVILCLQIALLASWIVSRGQQTPVSVPATVLSVIVTIGLAALSNLENNRTIRPSLVICTYLLLSTLLDLAQARTLWLQHGNTALSALFTCSVLAKAVLLCLEAFEKRYFLKDPYNRYPPEALAGVINTSLFWWLNTLIQNGHRNLLSLGDLFDTDKALSSSSLETRMQTAWRNQSPNGKYSLLFAILTSFKVPLLTLIIPRLCLIGFKFSQPLLINRAISLIDNPETPGNQNIGYALIGATALIYLGLAITTAQYQHQIFRVITMIRGGLVCIIYNVTLSLDANSTGDSAAVTLMSTDIERIGTGFSSVDSLWAGPIEAGIAVYLLQREMGLACIAPVIISLACTIGAFSIMKWAKHTQKEWVEAVQKRVAITSSALKSVRGIKMQGLTTRLSEDLQELRVQELECAKPFRRNIIATAVTSNITTLCGPAITFIVYILIQRTKDSATLNIGQAFTSLSLISLLSTPVSELVQTIPTLAAAMGCMERIQTYIRTKDRNDPGFSSPDSERISTSEASGDSVNLNLTSHEVELQAIRSIMPAYSSHAREKNIITIKDASFTFSPESTPVLEDINLEISRGTLTMIIGAIGSGKSCLLKAMLGELPSSKGFVFTNTSSIAFCSQTPWLPNSKLRELVLAGSSYDEVWYNAVLKACVLHHDIATFPDGEETIIGSDGATLSGGQKQRLALARALYCRKDLLLIDNVFSGLDYKTNKAVFRNVFGQEGLCKVHNITVVLATHAVEHLQSADNIIVLSNNGTILEQGNFRKLRENDDSYVKDLIFHESLDEKSAEVSVTETVSKPQSKPKPAELNDFNRQDGDASVYFYFAKSVGWIYFCFFIGTVLLYTFSSEFQAVLLELWSKAETNHPGIYTDMYMGLYAMLSIVALCGIGGLLCVTLLFAGPYASINLHRTLLHTVMTAPYSWFTATDSGVTLNRFSQDMSLIDMELLIGIVDTFAGTFMAIAQAILIATGAKYVGVTLPFIIGILYILQRVYLKTSRQLRLLDLESKSPLYSHFTETLSGLTTIRAFGWQTQSAEKNRKLLDISQKPYYLLYCIQRWLNLVLDLIIAGIAIILITFATQMRGTTSAGTLGIALVNILQFNSTLSFLIRKWTQLETSIGAVARVKSFEANTLSENGPLEVKLPPSEWPAKAQVEFRDVTAAYGNDEPAVQGVSFCIEGGTKLGIVGRTGSGKSSLTLALFRMLELKTGDILIDSISISTLRRESVRFSFITIPQEPYFLSGTVGFNADPFHSLDNQAIQTALVRVGLWDIICDNGGLEAPMNATPLSQGQQQLFCIARALIRKMALGNKDHGILVLDEVTSNVDSASEEIMLRILDEDFKGWTVLSVAHRLATIRSYDRVLVLDKGSVVEDGAPENLIRKEGGLFKELWENGFGKDNTV</sequence>
<dbReference type="Pfam" id="PF00664">
    <property type="entry name" value="ABC_membrane"/>
    <property type="match status" value="2"/>
</dbReference>
<dbReference type="SUPFAM" id="SSF90123">
    <property type="entry name" value="ABC transporter transmembrane region"/>
    <property type="match status" value="2"/>
</dbReference>
<evidence type="ECO:0000256" key="2">
    <source>
        <dbReference type="ARBA" id="ARBA00022448"/>
    </source>
</evidence>
<dbReference type="GO" id="GO:0016887">
    <property type="term" value="F:ATP hydrolysis activity"/>
    <property type="evidence" value="ECO:0007669"/>
    <property type="project" value="InterPro"/>
</dbReference>
<reference evidence="12 13" key="1">
    <citation type="journal article" date="2020" name="Phytopathology">
        <title>A high-quality genome resource of Botrytis fragariae, a new and rapidly spreading fungal pathogen causing strawberry gray mold in the U.S.A.</title>
        <authorList>
            <person name="Wu Y."/>
            <person name="Saski C.A."/>
            <person name="Schnabel G."/>
            <person name="Xiao S."/>
            <person name="Hu M."/>
        </authorList>
    </citation>
    <scope>NUCLEOTIDE SEQUENCE [LARGE SCALE GENOMIC DNA]</scope>
    <source>
        <strain evidence="12 13">BVB16</strain>
    </source>
</reference>
<dbReference type="GO" id="GO:0016020">
    <property type="term" value="C:membrane"/>
    <property type="evidence" value="ECO:0007669"/>
    <property type="project" value="UniProtKB-SubCell"/>
</dbReference>
<evidence type="ECO:0000256" key="4">
    <source>
        <dbReference type="ARBA" id="ARBA00022741"/>
    </source>
</evidence>
<feature type="transmembrane region" description="Helical" evidence="9">
    <location>
        <begin position="258"/>
        <end position="283"/>
    </location>
</feature>
<feature type="domain" description="ABC transporter" evidence="10">
    <location>
        <begin position="1226"/>
        <end position="1463"/>
    </location>
</feature>
<feature type="transmembrane region" description="Helical" evidence="9">
    <location>
        <begin position="98"/>
        <end position="118"/>
    </location>
</feature>
<comment type="caution">
    <text evidence="12">The sequence shown here is derived from an EMBL/GenBank/DDBJ whole genome shotgun (WGS) entry which is preliminary data.</text>
</comment>
<evidence type="ECO:0000256" key="6">
    <source>
        <dbReference type="ARBA" id="ARBA00022989"/>
    </source>
</evidence>
<dbReference type="PANTHER" id="PTHR24223">
    <property type="entry name" value="ATP-BINDING CASSETTE SUB-FAMILY C"/>
    <property type="match status" value="1"/>
</dbReference>
<dbReference type="PROSITE" id="PS00211">
    <property type="entry name" value="ABC_TRANSPORTER_1"/>
    <property type="match status" value="2"/>
</dbReference>
<dbReference type="PROSITE" id="PS50893">
    <property type="entry name" value="ABC_TRANSPORTER_2"/>
    <property type="match status" value="2"/>
</dbReference>
<feature type="transmembrane region" description="Helical" evidence="9">
    <location>
        <begin position="158"/>
        <end position="177"/>
    </location>
</feature>
<feature type="transmembrane region" description="Helical" evidence="9">
    <location>
        <begin position="490"/>
        <end position="515"/>
    </location>
</feature>
<feature type="transmembrane region" description="Helical" evidence="9">
    <location>
        <begin position="1131"/>
        <end position="1151"/>
    </location>
</feature>
<dbReference type="OrthoDB" id="6500128at2759"/>
<keyword evidence="3 9" id="KW-0812">Transmembrane</keyword>
<keyword evidence="7 9" id="KW-0472">Membrane</keyword>
<evidence type="ECO:0000256" key="5">
    <source>
        <dbReference type="ARBA" id="ARBA00022840"/>
    </source>
</evidence>
<keyword evidence="4" id="KW-0547">Nucleotide-binding</keyword>
<evidence type="ECO:0000256" key="7">
    <source>
        <dbReference type="ARBA" id="ARBA00023136"/>
    </source>
</evidence>
<organism evidence="12 13">
    <name type="scientific">Botrytis fragariae</name>
    <dbReference type="NCBI Taxonomy" id="1964551"/>
    <lineage>
        <taxon>Eukaryota</taxon>
        <taxon>Fungi</taxon>
        <taxon>Dikarya</taxon>
        <taxon>Ascomycota</taxon>
        <taxon>Pezizomycotina</taxon>
        <taxon>Leotiomycetes</taxon>
        <taxon>Helotiales</taxon>
        <taxon>Sclerotiniaceae</taxon>
        <taxon>Botrytis</taxon>
    </lineage>
</organism>
<dbReference type="CDD" id="cd03250">
    <property type="entry name" value="ABCC_MRP_domain1"/>
    <property type="match status" value="1"/>
</dbReference>
<dbReference type="InterPro" id="IPR011527">
    <property type="entry name" value="ABC1_TM_dom"/>
</dbReference>
<dbReference type="InterPro" id="IPR044746">
    <property type="entry name" value="ABCC_6TM_D1"/>
</dbReference>
<dbReference type="InterPro" id="IPR036640">
    <property type="entry name" value="ABC1_TM_sf"/>
</dbReference>
<dbReference type="CDD" id="cd18580">
    <property type="entry name" value="ABC_6TM_ABCC_D2"/>
    <property type="match status" value="1"/>
</dbReference>
<dbReference type="InterPro" id="IPR017871">
    <property type="entry name" value="ABC_transporter-like_CS"/>
</dbReference>
<dbReference type="InterPro" id="IPR044726">
    <property type="entry name" value="ABCC_6TM_D2"/>
</dbReference>
<dbReference type="PANTHER" id="PTHR24223:SF269">
    <property type="entry name" value="ABC MULTIDRUG TRANSPORTER (EUROFUNG)-RELATED"/>
    <property type="match status" value="1"/>
</dbReference>
<dbReference type="GeneID" id="59256036"/>
<feature type="transmembrane region" description="Helical" evidence="9">
    <location>
        <begin position="309"/>
        <end position="328"/>
    </location>
</feature>
<proteinExistence type="predicted"/>
<evidence type="ECO:0000256" key="3">
    <source>
        <dbReference type="ARBA" id="ARBA00022692"/>
    </source>
</evidence>
<dbReference type="GO" id="GO:0140359">
    <property type="term" value="F:ABC-type transporter activity"/>
    <property type="evidence" value="ECO:0007669"/>
    <property type="project" value="InterPro"/>
</dbReference>
<dbReference type="EMBL" id="JABFCT010000003">
    <property type="protein sequence ID" value="KAF5877552.1"/>
    <property type="molecule type" value="Genomic_DNA"/>
</dbReference>
<name>A0A8H6B1V3_9HELO</name>
<dbReference type="SMART" id="SM00382">
    <property type="entry name" value="AAA"/>
    <property type="match status" value="2"/>
</dbReference>
<evidence type="ECO:0000256" key="9">
    <source>
        <dbReference type="SAM" id="Phobius"/>
    </source>
</evidence>
<feature type="domain" description="ABC transporter" evidence="10">
    <location>
        <begin position="626"/>
        <end position="854"/>
    </location>
</feature>
<keyword evidence="13" id="KW-1185">Reference proteome</keyword>
<dbReference type="RefSeq" id="XP_037196498.1">
    <property type="nucleotide sequence ID" value="XM_037332344.1"/>
</dbReference>
<dbReference type="Pfam" id="PF24357">
    <property type="entry name" value="TMD0_ABC"/>
    <property type="match status" value="1"/>
</dbReference>
<dbReference type="SUPFAM" id="SSF52540">
    <property type="entry name" value="P-loop containing nucleoside triphosphate hydrolases"/>
    <property type="match status" value="2"/>
</dbReference>
<protein>
    <submittedName>
        <fullName evidence="12">Putative abc multidrug protein</fullName>
    </submittedName>
</protein>
<evidence type="ECO:0000259" key="10">
    <source>
        <dbReference type="PROSITE" id="PS50893"/>
    </source>
</evidence>
<keyword evidence="2" id="KW-0813">Transport</keyword>
<dbReference type="CDD" id="cd18579">
    <property type="entry name" value="ABC_6TM_ABCC_D1"/>
    <property type="match status" value="1"/>
</dbReference>
<dbReference type="Proteomes" id="UP000531561">
    <property type="component" value="Unassembled WGS sequence"/>
</dbReference>
<dbReference type="PROSITE" id="PS50929">
    <property type="entry name" value="ABC_TM1F"/>
    <property type="match status" value="2"/>
</dbReference>